<gene>
    <name evidence="1" type="ORF">APS56_04780</name>
</gene>
<dbReference type="KEGG" id="ahz:APS56_04780"/>
<dbReference type="Proteomes" id="UP000057981">
    <property type="component" value="Chromosome"/>
</dbReference>
<evidence type="ECO:0000313" key="1">
    <source>
        <dbReference type="EMBL" id="ALJ06735.1"/>
    </source>
</evidence>
<accession>A0A0P0DF23</accession>
<keyword evidence="2" id="KW-1185">Reference proteome</keyword>
<evidence type="ECO:0008006" key="3">
    <source>
        <dbReference type="Google" id="ProtNLM"/>
    </source>
</evidence>
<dbReference type="SUPFAM" id="SSF53474">
    <property type="entry name" value="alpha/beta-Hydrolases"/>
    <property type="match status" value="1"/>
</dbReference>
<dbReference type="AlphaFoldDB" id="A0A0P0DF23"/>
<reference evidence="1 2" key="1">
    <citation type="submission" date="2015-10" db="EMBL/GenBank/DDBJ databases">
        <authorList>
            <person name="Gilbert D.G."/>
        </authorList>
    </citation>
    <scope>NUCLEOTIDE SEQUENCE [LARGE SCALE GENOMIC DNA]</scope>
    <source>
        <strain evidence="2">HZ-22</strain>
    </source>
</reference>
<dbReference type="STRING" id="1736674.APS56_04780"/>
<dbReference type="Gene3D" id="3.40.50.1820">
    <property type="entry name" value="alpha/beta hydrolase"/>
    <property type="match status" value="1"/>
</dbReference>
<dbReference type="EMBL" id="CP012898">
    <property type="protein sequence ID" value="ALJ06735.1"/>
    <property type="molecule type" value="Genomic_DNA"/>
</dbReference>
<sequence length="271" mass="30781">MTSWSTMPDIRNVPFDLVVPELTGETPAEGKRVKQTLPAYKGTKVYHTLYLPLNWEKGKAYPLIVEYSGNGPYVNKYGDANSGKVEDAYLGYGLSGGKDFIWIGMPFVSSNGQKNELYWWGDVEATVNYTMDVVKDVCEQFGGNKEQVFVAGFSRGAIACNYIGLHNDDIADLWRGFIAFSHYDGVREWSYPDSDKASAITRLKRLNGKPQLIIQENEGPRATKSYIEKSGIIGDFTFLTIPYRNHDARWVLQNIPERRELREWVNKVLNK</sequence>
<proteinExistence type="predicted"/>
<evidence type="ECO:0000313" key="2">
    <source>
        <dbReference type="Proteomes" id="UP000057981"/>
    </source>
</evidence>
<name>A0A0P0DF23_9FLAO</name>
<organism evidence="1 2">
    <name type="scientific">Pseudalgibacter alginicilyticus</name>
    <dbReference type="NCBI Taxonomy" id="1736674"/>
    <lineage>
        <taxon>Bacteria</taxon>
        <taxon>Pseudomonadati</taxon>
        <taxon>Bacteroidota</taxon>
        <taxon>Flavobacteriia</taxon>
        <taxon>Flavobacteriales</taxon>
        <taxon>Flavobacteriaceae</taxon>
        <taxon>Pseudalgibacter</taxon>
    </lineage>
</organism>
<protein>
    <recommendedName>
        <fullName evidence="3">Esterase</fullName>
    </recommendedName>
</protein>
<dbReference type="InterPro" id="IPR029058">
    <property type="entry name" value="AB_hydrolase_fold"/>
</dbReference>